<dbReference type="Pfam" id="PF21313">
    <property type="entry name" value="EthR_C"/>
    <property type="match status" value="1"/>
</dbReference>
<dbReference type="InterPro" id="IPR001647">
    <property type="entry name" value="HTH_TetR"/>
</dbReference>
<dbReference type="Proteomes" id="UP000240739">
    <property type="component" value="Unassembled WGS sequence"/>
</dbReference>
<dbReference type="PANTHER" id="PTHR30055">
    <property type="entry name" value="HTH-TYPE TRANSCRIPTIONAL REGULATOR RUTR"/>
    <property type="match status" value="1"/>
</dbReference>
<keyword evidence="5" id="KW-1185">Reference proteome</keyword>
<dbReference type="RefSeq" id="WP_107568919.1">
    <property type="nucleotide sequence ID" value="NZ_PYYB01000001.1"/>
</dbReference>
<protein>
    <recommendedName>
        <fullName evidence="3">HTH tetR-type domain-containing protein</fullName>
    </recommendedName>
</protein>
<dbReference type="Pfam" id="PF00440">
    <property type="entry name" value="TetR_N"/>
    <property type="match status" value="1"/>
</dbReference>
<feature type="domain" description="HTH tetR-type" evidence="3">
    <location>
        <begin position="15"/>
        <end position="76"/>
    </location>
</feature>
<dbReference type="PROSITE" id="PS50977">
    <property type="entry name" value="HTH_TETR_2"/>
    <property type="match status" value="1"/>
</dbReference>
<dbReference type="GO" id="GO:0000976">
    <property type="term" value="F:transcription cis-regulatory region binding"/>
    <property type="evidence" value="ECO:0007669"/>
    <property type="project" value="TreeGrafter"/>
</dbReference>
<dbReference type="OrthoDB" id="4722751at2"/>
<gene>
    <name evidence="4" type="ORF">C7Y72_11805</name>
</gene>
<dbReference type="InterPro" id="IPR036271">
    <property type="entry name" value="Tet_transcr_reg_TetR-rel_C_sf"/>
</dbReference>
<sequence length="201" mass="22171">MSVLSKRPASGQTAAVNRDSILEATVQLLGRGVSYAEVSVAAIAAEASISRPTFYAYFVDKRDLILALGARFERRTHVAADAWLELRDDDLHSTLRGVLEAFRGDHATLRAIVEASTYDPEVAVFWREFHARFIEAVVERASELTPDRPAGAIRADAFALVWMTQRSLAEHLDAPQVEDEDLLAALVRLWRSVLPEITAGA</sequence>
<reference evidence="4 5" key="1">
    <citation type="submission" date="2018-03" db="EMBL/GenBank/DDBJ databases">
        <title>Aquarubrobacter algicola gen. nov., sp. nov., a novel actinobacterium isolated from shallow eutrophic lake during the end of cyanobacterial harmful algal blooms.</title>
        <authorList>
            <person name="Chun S.J."/>
        </authorList>
    </citation>
    <scope>NUCLEOTIDE SEQUENCE [LARGE SCALE GENOMIC DNA]</scope>
    <source>
        <strain evidence="4 5">Seoho-28</strain>
    </source>
</reference>
<dbReference type="PANTHER" id="PTHR30055:SF184">
    <property type="entry name" value="HTH-TYPE TRANSCRIPTIONAL REGULATOR ETHR"/>
    <property type="match status" value="1"/>
</dbReference>
<feature type="DNA-binding region" description="H-T-H motif" evidence="2">
    <location>
        <begin position="39"/>
        <end position="58"/>
    </location>
</feature>
<accession>A0A2T4UM33</accession>
<evidence type="ECO:0000313" key="4">
    <source>
        <dbReference type="EMBL" id="PTL60274.1"/>
    </source>
</evidence>
<keyword evidence="1 2" id="KW-0238">DNA-binding</keyword>
<dbReference type="EMBL" id="PYYB01000001">
    <property type="protein sequence ID" value="PTL60274.1"/>
    <property type="molecule type" value="Genomic_DNA"/>
</dbReference>
<dbReference type="InterPro" id="IPR009057">
    <property type="entry name" value="Homeodomain-like_sf"/>
</dbReference>
<dbReference type="Gene3D" id="1.10.10.60">
    <property type="entry name" value="Homeodomain-like"/>
    <property type="match status" value="1"/>
</dbReference>
<dbReference type="Gene3D" id="1.10.357.10">
    <property type="entry name" value="Tetracycline Repressor, domain 2"/>
    <property type="match status" value="1"/>
</dbReference>
<evidence type="ECO:0000256" key="2">
    <source>
        <dbReference type="PROSITE-ProRule" id="PRU00335"/>
    </source>
</evidence>
<dbReference type="SUPFAM" id="SSF46689">
    <property type="entry name" value="Homeodomain-like"/>
    <property type="match status" value="1"/>
</dbReference>
<dbReference type="AlphaFoldDB" id="A0A2T4UM33"/>
<comment type="caution">
    <text evidence="4">The sequence shown here is derived from an EMBL/GenBank/DDBJ whole genome shotgun (WGS) entry which is preliminary data.</text>
</comment>
<name>A0A2T4UM33_9ACTN</name>
<evidence type="ECO:0000259" key="3">
    <source>
        <dbReference type="PROSITE" id="PS50977"/>
    </source>
</evidence>
<dbReference type="InterPro" id="IPR050109">
    <property type="entry name" value="HTH-type_TetR-like_transc_reg"/>
</dbReference>
<dbReference type="InterPro" id="IPR049397">
    <property type="entry name" value="EthR_C"/>
</dbReference>
<dbReference type="GO" id="GO:0003700">
    <property type="term" value="F:DNA-binding transcription factor activity"/>
    <property type="evidence" value="ECO:0007669"/>
    <property type="project" value="TreeGrafter"/>
</dbReference>
<dbReference type="InterPro" id="IPR023772">
    <property type="entry name" value="DNA-bd_HTH_TetR-type_CS"/>
</dbReference>
<proteinExistence type="predicted"/>
<dbReference type="SUPFAM" id="SSF48498">
    <property type="entry name" value="Tetracyclin repressor-like, C-terminal domain"/>
    <property type="match status" value="1"/>
</dbReference>
<evidence type="ECO:0000256" key="1">
    <source>
        <dbReference type="ARBA" id="ARBA00023125"/>
    </source>
</evidence>
<evidence type="ECO:0000313" key="5">
    <source>
        <dbReference type="Proteomes" id="UP000240739"/>
    </source>
</evidence>
<dbReference type="PROSITE" id="PS01081">
    <property type="entry name" value="HTH_TETR_1"/>
    <property type="match status" value="1"/>
</dbReference>
<organism evidence="4 5">
    <name type="scientific">Paraconexibacter algicola</name>
    <dbReference type="NCBI Taxonomy" id="2133960"/>
    <lineage>
        <taxon>Bacteria</taxon>
        <taxon>Bacillati</taxon>
        <taxon>Actinomycetota</taxon>
        <taxon>Thermoleophilia</taxon>
        <taxon>Solirubrobacterales</taxon>
        <taxon>Paraconexibacteraceae</taxon>
        <taxon>Paraconexibacter</taxon>
    </lineage>
</organism>